<dbReference type="InterPro" id="IPR017441">
    <property type="entry name" value="Protein_kinase_ATP_BS"/>
</dbReference>
<evidence type="ECO:0000256" key="9">
    <source>
        <dbReference type="ARBA" id="ARBA00049308"/>
    </source>
</evidence>
<feature type="compositionally biased region" description="Low complexity" evidence="12">
    <location>
        <begin position="47"/>
        <end position="59"/>
    </location>
</feature>
<dbReference type="EC" id="2.7.12.1" evidence="1"/>
<dbReference type="PROSITE" id="PS00107">
    <property type="entry name" value="PROTEIN_KINASE_ATP"/>
    <property type="match status" value="1"/>
</dbReference>
<dbReference type="Proteomes" id="UP001175261">
    <property type="component" value="Unassembled WGS sequence"/>
</dbReference>
<dbReference type="EMBL" id="JAPDFR010000009">
    <property type="protein sequence ID" value="KAK0383767.1"/>
    <property type="molecule type" value="Genomic_DNA"/>
</dbReference>
<dbReference type="GO" id="GO:0004674">
    <property type="term" value="F:protein serine/threonine kinase activity"/>
    <property type="evidence" value="ECO:0007669"/>
    <property type="project" value="UniProtKB-KW"/>
</dbReference>
<feature type="region of interest" description="Disordered" evidence="12">
    <location>
        <begin position="17"/>
        <end position="59"/>
    </location>
</feature>
<name>A0AA39GAJ4_SARSR</name>
<evidence type="ECO:0000256" key="2">
    <source>
        <dbReference type="ARBA" id="ARBA00022527"/>
    </source>
</evidence>
<comment type="similarity">
    <text evidence="7">Belongs to the protein kinase superfamily. CMGC Ser/Thr protein kinase family. Lammer subfamily.</text>
</comment>
<dbReference type="CDD" id="cd14134">
    <property type="entry name" value="PKc_CLK"/>
    <property type="match status" value="1"/>
</dbReference>
<dbReference type="Gene3D" id="3.30.200.20">
    <property type="entry name" value="Phosphorylase Kinase, domain 1"/>
    <property type="match status" value="1"/>
</dbReference>
<accession>A0AA39GAJ4</accession>
<evidence type="ECO:0000259" key="13">
    <source>
        <dbReference type="PROSITE" id="PS50011"/>
    </source>
</evidence>
<dbReference type="PANTHER" id="PTHR45646:SF11">
    <property type="entry name" value="SERINE_THREONINE-PROTEIN KINASE DOA"/>
    <property type="match status" value="1"/>
</dbReference>
<comment type="catalytic activity">
    <reaction evidence="10">
        <text>L-tyrosyl-[protein] + ATP = O-phospho-L-tyrosyl-[protein] + ADP + H(+)</text>
        <dbReference type="Rhea" id="RHEA:10596"/>
        <dbReference type="Rhea" id="RHEA-COMP:10136"/>
        <dbReference type="Rhea" id="RHEA-COMP:20101"/>
        <dbReference type="ChEBI" id="CHEBI:15378"/>
        <dbReference type="ChEBI" id="CHEBI:30616"/>
        <dbReference type="ChEBI" id="CHEBI:46858"/>
        <dbReference type="ChEBI" id="CHEBI:61978"/>
        <dbReference type="ChEBI" id="CHEBI:456216"/>
        <dbReference type="EC" id="2.7.12.1"/>
    </reaction>
</comment>
<protein>
    <recommendedName>
        <fullName evidence="1">dual-specificity kinase</fullName>
        <ecNumber evidence="1">2.7.12.1</ecNumber>
    </recommendedName>
</protein>
<comment type="caution">
    <text evidence="14">The sequence shown here is derived from an EMBL/GenBank/DDBJ whole genome shotgun (WGS) entry which is preliminary data.</text>
</comment>
<evidence type="ECO:0000313" key="15">
    <source>
        <dbReference type="Proteomes" id="UP001175261"/>
    </source>
</evidence>
<feature type="compositionally biased region" description="Polar residues" evidence="12">
    <location>
        <begin position="117"/>
        <end position="126"/>
    </location>
</feature>
<feature type="domain" description="Protein kinase" evidence="13">
    <location>
        <begin position="399"/>
        <end position="740"/>
    </location>
</feature>
<dbReference type="SMART" id="SM00220">
    <property type="entry name" value="S_TKc"/>
    <property type="match status" value="1"/>
</dbReference>
<evidence type="ECO:0000256" key="3">
    <source>
        <dbReference type="ARBA" id="ARBA00022679"/>
    </source>
</evidence>
<dbReference type="SUPFAM" id="SSF56112">
    <property type="entry name" value="Protein kinase-like (PK-like)"/>
    <property type="match status" value="1"/>
</dbReference>
<dbReference type="FunFam" id="1.10.510.10:FF:000612">
    <property type="entry name" value="Serine/threonine-protein kinase AFC2"/>
    <property type="match status" value="1"/>
</dbReference>
<gene>
    <name evidence="14" type="ORF">NLU13_9678</name>
</gene>
<dbReference type="InterPro" id="IPR011009">
    <property type="entry name" value="Kinase-like_dom_sf"/>
</dbReference>
<evidence type="ECO:0000256" key="10">
    <source>
        <dbReference type="ARBA" id="ARBA00051680"/>
    </source>
</evidence>
<dbReference type="GO" id="GO:0005524">
    <property type="term" value="F:ATP binding"/>
    <property type="evidence" value="ECO:0007669"/>
    <property type="project" value="UniProtKB-UniRule"/>
</dbReference>
<dbReference type="InterPro" id="IPR000719">
    <property type="entry name" value="Prot_kinase_dom"/>
</dbReference>
<dbReference type="Pfam" id="PF00069">
    <property type="entry name" value="Pkinase"/>
    <property type="match status" value="1"/>
</dbReference>
<keyword evidence="3" id="KW-0808">Transferase</keyword>
<comment type="catalytic activity">
    <reaction evidence="8">
        <text>L-seryl-[protein] + ATP = O-phospho-L-seryl-[protein] + ADP + H(+)</text>
        <dbReference type="Rhea" id="RHEA:17989"/>
        <dbReference type="Rhea" id="RHEA-COMP:9863"/>
        <dbReference type="Rhea" id="RHEA-COMP:11604"/>
        <dbReference type="ChEBI" id="CHEBI:15378"/>
        <dbReference type="ChEBI" id="CHEBI:29999"/>
        <dbReference type="ChEBI" id="CHEBI:30616"/>
        <dbReference type="ChEBI" id="CHEBI:83421"/>
        <dbReference type="ChEBI" id="CHEBI:456216"/>
        <dbReference type="EC" id="2.7.12.1"/>
    </reaction>
</comment>
<evidence type="ECO:0000256" key="1">
    <source>
        <dbReference type="ARBA" id="ARBA00013203"/>
    </source>
</evidence>
<feature type="compositionally biased region" description="Basic residues" evidence="12">
    <location>
        <begin position="17"/>
        <end position="27"/>
    </location>
</feature>
<proteinExistence type="inferred from homology"/>
<dbReference type="PANTHER" id="PTHR45646">
    <property type="entry name" value="SERINE/THREONINE-PROTEIN KINASE DOA-RELATED"/>
    <property type="match status" value="1"/>
</dbReference>
<feature type="region of interest" description="Disordered" evidence="12">
    <location>
        <begin position="90"/>
        <end position="147"/>
    </location>
</feature>
<dbReference type="Gene3D" id="1.10.510.10">
    <property type="entry name" value="Transferase(Phosphotransferase) domain 1"/>
    <property type="match status" value="1"/>
</dbReference>
<keyword evidence="4 11" id="KW-0547">Nucleotide-binding</keyword>
<dbReference type="InterPro" id="IPR008271">
    <property type="entry name" value="Ser/Thr_kinase_AS"/>
</dbReference>
<keyword evidence="2" id="KW-0723">Serine/threonine-protein kinase</keyword>
<feature type="compositionally biased region" description="Polar residues" evidence="12">
    <location>
        <begin position="90"/>
        <end position="104"/>
    </location>
</feature>
<organism evidence="14 15">
    <name type="scientific">Sarocladium strictum</name>
    <name type="common">Black bundle disease fungus</name>
    <name type="synonym">Acremonium strictum</name>
    <dbReference type="NCBI Taxonomy" id="5046"/>
    <lineage>
        <taxon>Eukaryota</taxon>
        <taxon>Fungi</taxon>
        <taxon>Dikarya</taxon>
        <taxon>Ascomycota</taxon>
        <taxon>Pezizomycotina</taxon>
        <taxon>Sordariomycetes</taxon>
        <taxon>Hypocreomycetidae</taxon>
        <taxon>Hypocreales</taxon>
        <taxon>Sarocladiaceae</taxon>
        <taxon>Sarocladium</taxon>
    </lineage>
</organism>
<keyword evidence="6 11" id="KW-0067">ATP-binding</keyword>
<evidence type="ECO:0000256" key="7">
    <source>
        <dbReference type="ARBA" id="ARBA00037966"/>
    </source>
</evidence>
<reference evidence="14" key="1">
    <citation type="submission" date="2022-10" db="EMBL/GenBank/DDBJ databases">
        <title>Determination and structural analysis of whole genome sequence of Sarocladium strictum F4-1.</title>
        <authorList>
            <person name="Hu L."/>
            <person name="Jiang Y."/>
        </authorList>
    </citation>
    <scope>NUCLEOTIDE SEQUENCE</scope>
    <source>
        <strain evidence="14">F4-1</strain>
    </source>
</reference>
<evidence type="ECO:0000256" key="6">
    <source>
        <dbReference type="ARBA" id="ARBA00022840"/>
    </source>
</evidence>
<evidence type="ECO:0000256" key="5">
    <source>
        <dbReference type="ARBA" id="ARBA00022777"/>
    </source>
</evidence>
<evidence type="ECO:0000256" key="4">
    <source>
        <dbReference type="ARBA" id="ARBA00022741"/>
    </source>
</evidence>
<dbReference type="PROSITE" id="PS00108">
    <property type="entry name" value="PROTEIN_KINASE_ST"/>
    <property type="match status" value="1"/>
</dbReference>
<dbReference type="GO" id="GO:0005634">
    <property type="term" value="C:nucleus"/>
    <property type="evidence" value="ECO:0007669"/>
    <property type="project" value="TreeGrafter"/>
</dbReference>
<keyword evidence="15" id="KW-1185">Reference proteome</keyword>
<dbReference type="AlphaFoldDB" id="A0AA39GAJ4"/>
<keyword evidence="5" id="KW-0418">Kinase</keyword>
<comment type="catalytic activity">
    <reaction evidence="9">
        <text>L-threonyl-[protein] + ATP = O-phospho-L-threonyl-[protein] + ADP + H(+)</text>
        <dbReference type="Rhea" id="RHEA:46608"/>
        <dbReference type="Rhea" id="RHEA-COMP:11060"/>
        <dbReference type="Rhea" id="RHEA-COMP:11605"/>
        <dbReference type="ChEBI" id="CHEBI:15378"/>
        <dbReference type="ChEBI" id="CHEBI:30013"/>
        <dbReference type="ChEBI" id="CHEBI:30616"/>
        <dbReference type="ChEBI" id="CHEBI:61977"/>
        <dbReference type="ChEBI" id="CHEBI:456216"/>
        <dbReference type="EC" id="2.7.12.1"/>
    </reaction>
</comment>
<dbReference type="InterPro" id="IPR051175">
    <property type="entry name" value="CLK_kinases"/>
</dbReference>
<dbReference type="PROSITE" id="PS50011">
    <property type="entry name" value="PROTEIN_KINASE_DOM"/>
    <property type="match status" value="1"/>
</dbReference>
<feature type="compositionally biased region" description="Polar residues" evidence="12">
    <location>
        <begin position="281"/>
        <end position="314"/>
    </location>
</feature>
<evidence type="ECO:0000256" key="8">
    <source>
        <dbReference type="ARBA" id="ARBA00049003"/>
    </source>
</evidence>
<dbReference type="GO" id="GO:0043484">
    <property type="term" value="P:regulation of RNA splicing"/>
    <property type="evidence" value="ECO:0007669"/>
    <property type="project" value="TreeGrafter"/>
</dbReference>
<sequence length="770" mass="85537">MSTPTTAVALPHYHHNHAHGHSHRYHHPPYSPYQQGSGSSHHHQQHQNHPSSSSATVASTTTGAAAAAANIVSSNSNAVSTRSITSGSLLNHHPQSLSSPSATNPPRLLPLYPSASAGYSTVTDGVTQPRHHPQPQSPVPPPHAAGHYTHHALQNAATASSSSSSRLAIDDGYPSSTMATTGTATIAASNTAHHNTAVDDQPSRKRRRSREPDWNNFYRNGLPKEIIVIDDSPEPEANTGRKLANTGPAPAYEGSPAHQQQPVKRRRRDDAPPAGYHVQYLSHTSTPNGGTNSSDRTNSAITTTAPTSLSSNGQYEEPALPLKRKRTTRQQTANDAKRRDADGLGGQFLTYKPPPFPPKKVPEVPVRVIRDDHYNKNVKVDDDDGHFIVVPDAHLTDNYQINRLLGQGTFGKVVQARDRKRNRAVAIKIIRSVQKYRDASRIELRVLATLKANDHENRNRCIHLRDCFDYRGHICIVMDLLGQSVFDFLKGNGFVPFPNSQIQNFARQLFTSVAFLHDLNLIHTDLKPENILLRSDQYQTFTYNRKIPSSSTTISRSATQRRVLLDTEIRLIDFGSATFQDEYHSSVVSTRHYRAPEIILGLGWSYPCDIWSIGCILVEFYTGDALFQTHDNLEHLAMMEAVVGHRIDPHLVAAVNKGTGGRNGGANPAAKYFKRLKLDYPQTSTLRGSRRFVKAMKHLHDIIPSNNSFFKHFLDLLNKIFVYDPAQRITAKQALNHPWFREIAHPDDGTEAAKIRMENEEKARQAHYVG</sequence>
<evidence type="ECO:0000256" key="11">
    <source>
        <dbReference type="PROSITE-ProRule" id="PRU10141"/>
    </source>
</evidence>
<evidence type="ECO:0000256" key="12">
    <source>
        <dbReference type="SAM" id="MobiDB-lite"/>
    </source>
</evidence>
<feature type="binding site" evidence="11">
    <location>
        <position position="428"/>
    </location>
    <ligand>
        <name>ATP</name>
        <dbReference type="ChEBI" id="CHEBI:30616"/>
    </ligand>
</feature>
<feature type="region of interest" description="Disordered" evidence="12">
    <location>
        <begin position="186"/>
        <end position="362"/>
    </location>
</feature>
<evidence type="ECO:0000313" key="14">
    <source>
        <dbReference type="EMBL" id="KAK0383767.1"/>
    </source>
</evidence>
<dbReference type="GO" id="GO:0004712">
    <property type="term" value="F:protein serine/threonine/tyrosine kinase activity"/>
    <property type="evidence" value="ECO:0007669"/>
    <property type="project" value="UniProtKB-EC"/>
</dbReference>